<reference evidence="2" key="1">
    <citation type="journal article" date="2020" name="Stud. Mycol.">
        <title>101 Dothideomycetes genomes: a test case for predicting lifestyles and emergence of pathogens.</title>
        <authorList>
            <person name="Haridas S."/>
            <person name="Albert R."/>
            <person name="Binder M."/>
            <person name="Bloem J."/>
            <person name="Labutti K."/>
            <person name="Salamov A."/>
            <person name="Andreopoulos B."/>
            <person name="Baker S."/>
            <person name="Barry K."/>
            <person name="Bills G."/>
            <person name="Bluhm B."/>
            <person name="Cannon C."/>
            <person name="Castanera R."/>
            <person name="Culley D."/>
            <person name="Daum C."/>
            <person name="Ezra D."/>
            <person name="Gonzalez J."/>
            <person name="Henrissat B."/>
            <person name="Kuo A."/>
            <person name="Liang C."/>
            <person name="Lipzen A."/>
            <person name="Lutzoni F."/>
            <person name="Magnuson J."/>
            <person name="Mondo S."/>
            <person name="Nolan M."/>
            <person name="Ohm R."/>
            <person name="Pangilinan J."/>
            <person name="Park H.-J."/>
            <person name="Ramirez L."/>
            <person name="Alfaro M."/>
            <person name="Sun H."/>
            <person name="Tritt A."/>
            <person name="Yoshinaga Y."/>
            <person name="Zwiers L.-H."/>
            <person name="Turgeon B."/>
            <person name="Goodwin S."/>
            <person name="Spatafora J."/>
            <person name="Crous P."/>
            <person name="Grigoriev I."/>
        </authorList>
    </citation>
    <scope>NUCLEOTIDE SEQUENCE</scope>
    <source>
        <strain evidence="2">CBS 269.34</strain>
    </source>
</reference>
<dbReference type="EMBL" id="MU004184">
    <property type="protein sequence ID" value="KAF2499858.1"/>
    <property type="molecule type" value="Genomic_DNA"/>
</dbReference>
<dbReference type="OrthoDB" id="3649348at2759"/>
<dbReference type="Proteomes" id="UP000799750">
    <property type="component" value="Unassembled WGS sequence"/>
</dbReference>
<sequence length="194" mass="20233">MAEPTASPSLPSTTPHEPQTPAPNPGSTGIPIAMIGAYEKIGAELAKRLAPEFDTVHHSLIEDAFTEIPLLLTGDLSAPHRTGIGSNAQRAVEQRRFPVLVVLGKEAPPEIEEQVLEAVKELEAKGSATEAGGKEAVSARGPVKFLRAGVYDKNIIGKGGPPDVGRLVEILRGKLREALGAGEGVEGGDVGKEV</sequence>
<proteinExistence type="predicted"/>
<accession>A0A6A6R544</accession>
<protein>
    <submittedName>
        <fullName evidence="2">Uncharacterized protein</fullName>
    </submittedName>
</protein>
<organism evidence="2 3">
    <name type="scientific">Lophium mytilinum</name>
    <dbReference type="NCBI Taxonomy" id="390894"/>
    <lineage>
        <taxon>Eukaryota</taxon>
        <taxon>Fungi</taxon>
        <taxon>Dikarya</taxon>
        <taxon>Ascomycota</taxon>
        <taxon>Pezizomycotina</taxon>
        <taxon>Dothideomycetes</taxon>
        <taxon>Pleosporomycetidae</taxon>
        <taxon>Mytilinidiales</taxon>
        <taxon>Mytilinidiaceae</taxon>
        <taxon>Lophium</taxon>
    </lineage>
</organism>
<feature type="region of interest" description="Disordered" evidence="1">
    <location>
        <begin position="1"/>
        <end position="29"/>
    </location>
</feature>
<evidence type="ECO:0000256" key="1">
    <source>
        <dbReference type="SAM" id="MobiDB-lite"/>
    </source>
</evidence>
<keyword evidence="3" id="KW-1185">Reference proteome</keyword>
<dbReference type="AlphaFoldDB" id="A0A6A6R544"/>
<feature type="compositionally biased region" description="Low complexity" evidence="1">
    <location>
        <begin position="1"/>
        <end position="15"/>
    </location>
</feature>
<name>A0A6A6R544_9PEZI</name>
<evidence type="ECO:0000313" key="2">
    <source>
        <dbReference type="EMBL" id="KAF2499858.1"/>
    </source>
</evidence>
<gene>
    <name evidence="2" type="ORF">BU16DRAFT_579322</name>
</gene>
<evidence type="ECO:0000313" key="3">
    <source>
        <dbReference type="Proteomes" id="UP000799750"/>
    </source>
</evidence>